<dbReference type="Proteomes" id="UP001311232">
    <property type="component" value="Unassembled WGS sequence"/>
</dbReference>
<dbReference type="InterPro" id="IPR027397">
    <property type="entry name" value="Catenin-bd_sf"/>
</dbReference>
<dbReference type="GO" id="GO:0060429">
    <property type="term" value="P:epithelium development"/>
    <property type="evidence" value="ECO:0007669"/>
    <property type="project" value="UniProtKB-ARBA"/>
</dbReference>
<evidence type="ECO:0000313" key="1">
    <source>
        <dbReference type="EMBL" id="KAK5609284.1"/>
    </source>
</evidence>
<protein>
    <submittedName>
        <fullName evidence="1">Uncharacterized protein</fullName>
    </submittedName>
</protein>
<dbReference type="Gene3D" id="4.10.900.10">
    <property type="entry name" value="TCF3-CBD (Catenin binding domain)"/>
    <property type="match status" value="1"/>
</dbReference>
<sequence length="167" mass="17827">MSSPTKSNLITYNTEGLGDNVEVPLLNMPPPGVTGIVQSPVEMVYGGGLEVQQSVDSMNAGMLQGFSSTGHKEGMWGMNQWESSAFNSESEGRESRGGGGFFSGMALPEHFLNKYYNMVTSADDDKLGLKDGLLVYDYEGQGSSAGSVGCCSTLESDTDLHFLMILD</sequence>
<evidence type="ECO:0000313" key="2">
    <source>
        <dbReference type="Proteomes" id="UP001311232"/>
    </source>
</evidence>
<accession>A0AAV9RJR3</accession>
<organism evidence="1 2">
    <name type="scientific">Crenichthys baileyi</name>
    <name type="common">White River springfish</name>
    <dbReference type="NCBI Taxonomy" id="28760"/>
    <lineage>
        <taxon>Eukaryota</taxon>
        <taxon>Metazoa</taxon>
        <taxon>Chordata</taxon>
        <taxon>Craniata</taxon>
        <taxon>Vertebrata</taxon>
        <taxon>Euteleostomi</taxon>
        <taxon>Actinopterygii</taxon>
        <taxon>Neopterygii</taxon>
        <taxon>Teleostei</taxon>
        <taxon>Neoteleostei</taxon>
        <taxon>Acanthomorphata</taxon>
        <taxon>Ovalentaria</taxon>
        <taxon>Atherinomorphae</taxon>
        <taxon>Cyprinodontiformes</taxon>
        <taxon>Goodeidae</taxon>
        <taxon>Crenichthys</taxon>
    </lineage>
</organism>
<name>A0AAV9RJR3_9TELE</name>
<dbReference type="AlphaFoldDB" id="A0AAV9RJR3"/>
<reference evidence="1 2" key="1">
    <citation type="submission" date="2021-06" db="EMBL/GenBank/DDBJ databases">
        <authorList>
            <person name="Palmer J.M."/>
        </authorList>
    </citation>
    <scope>NUCLEOTIDE SEQUENCE [LARGE SCALE GENOMIC DNA]</scope>
    <source>
        <strain evidence="1 2">MEX-2019</strain>
        <tissue evidence="1">Muscle</tissue>
    </source>
</reference>
<dbReference type="EMBL" id="JAHHUM010001754">
    <property type="protein sequence ID" value="KAK5609284.1"/>
    <property type="molecule type" value="Genomic_DNA"/>
</dbReference>
<keyword evidence="2" id="KW-1185">Reference proteome</keyword>
<comment type="caution">
    <text evidence="1">The sequence shown here is derived from an EMBL/GenBank/DDBJ whole genome shotgun (WGS) entry which is preliminary data.</text>
</comment>
<proteinExistence type="predicted"/>
<gene>
    <name evidence="1" type="ORF">CRENBAI_012821</name>
</gene>